<feature type="region of interest" description="Disordered" evidence="1">
    <location>
        <begin position="116"/>
        <end position="140"/>
    </location>
</feature>
<feature type="compositionally biased region" description="Basic residues" evidence="1">
    <location>
        <begin position="1"/>
        <end position="16"/>
    </location>
</feature>
<organism evidence="2 3">
    <name type="scientific">Aspergillus taichungensis</name>
    <dbReference type="NCBI Taxonomy" id="482145"/>
    <lineage>
        <taxon>Eukaryota</taxon>
        <taxon>Fungi</taxon>
        <taxon>Dikarya</taxon>
        <taxon>Ascomycota</taxon>
        <taxon>Pezizomycotina</taxon>
        <taxon>Eurotiomycetes</taxon>
        <taxon>Eurotiomycetidae</taxon>
        <taxon>Eurotiales</taxon>
        <taxon>Aspergillaceae</taxon>
        <taxon>Aspergillus</taxon>
        <taxon>Aspergillus subgen. Circumdati</taxon>
    </lineage>
</organism>
<dbReference type="OrthoDB" id="4491424at2759"/>
<evidence type="ECO:0000256" key="1">
    <source>
        <dbReference type="SAM" id="MobiDB-lite"/>
    </source>
</evidence>
<accession>A0A2J5HNP6</accession>
<dbReference type="AlphaFoldDB" id="A0A2J5HNP6"/>
<feature type="region of interest" description="Disordered" evidence="1">
    <location>
        <begin position="1"/>
        <end position="55"/>
    </location>
</feature>
<sequence length="140" mass="16545">MTRREQRRHVRQKPRQKTVQWGAITVIDDEPQGQSSQGTPRSREPNTGTSPSRYLRPIRKSSTRLDREMYYVNMRRMVNMAERCLDLSRRCFGEGLGEYFLDQTFRVEELYMRQEVQSRNPPSRRHQQVAGKECSGADVH</sequence>
<dbReference type="Proteomes" id="UP000235023">
    <property type="component" value="Unassembled WGS sequence"/>
</dbReference>
<keyword evidence="3" id="KW-1185">Reference proteome</keyword>
<proteinExistence type="predicted"/>
<evidence type="ECO:0000313" key="3">
    <source>
        <dbReference type="Proteomes" id="UP000235023"/>
    </source>
</evidence>
<protein>
    <submittedName>
        <fullName evidence="2">Uncharacterized protein</fullName>
    </submittedName>
</protein>
<dbReference type="EMBL" id="KZ559570">
    <property type="protein sequence ID" value="PLN78834.1"/>
    <property type="molecule type" value="Genomic_DNA"/>
</dbReference>
<feature type="compositionally biased region" description="Polar residues" evidence="1">
    <location>
        <begin position="32"/>
        <end position="52"/>
    </location>
</feature>
<name>A0A2J5HNP6_9EURO</name>
<reference evidence="3" key="1">
    <citation type="submission" date="2017-12" db="EMBL/GenBank/DDBJ databases">
        <authorList>
            <consortium name="DOE Joint Genome Institute"/>
            <person name="Mondo S.J."/>
            <person name="Kjaerbolling I."/>
            <person name="Vesth T.C."/>
            <person name="Frisvad J.C."/>
            <person name="Nybo J.L."/>
            <person name="Theobald S."/>
            <person name="Kuo A."/>
            <person name="Bowyer P."/>
            <person name="Matsuda Y."/>
            <person name="Lyhne E.K."/>
            <person name="Kogle M.E."/>
            <person name="Clum A."/>
            <person name="Lipzen A."/>
            <person name="Salamov A."/>
            <person name="Ngan C.Y."/>
            <person name="Daum C."/>
            <person name="Chiniquy J."/>
            <person name="Barry K."/>
            <person name="LaButti K."/>
            <person name="Haridas S."/>
            <person name="Simmons B.A."/>
            <person name="Magnuson J.K."/>
            <person name="Mortensen U.H."/>
            <person name="Larsen T.O."/>
            <person name="Grigoriev I.V."/>
            <person name="Baker S.E."/>
            <person name="Andersen M.R."/>
            <person name="Nordberg H.P."/>
            <person name="Cantor M.N."/>
            <person name="Hua S.X."/>
        </authorList>
    </citation>
    <scope>NUCLEOTIDE SEQUENCE [LARGE SCALE GENOMIC DNA]</scope>
    <source>
        <strain evidence="3">IBT 19404</strain>
    </source>
</reference>
<gene>
    <name evidence="2" type="ORF">BDW42DRAFT_174217</name>
</gene>
<evidence type="ECO:0000313" key="2">
    <source>
        <dbReference type="EMBL" id="PLN78834.1"/>
    </source>
</evidence>